<dbReference type="InterPro" id="IPR035069">
    <property type="entry name" value="TTHA1013/TTHA0281-like"/>
</dbReference>
<dbReference type="Proteomes" id="UP000013307">
    <property type="component" value="Chromosome"/>
</dbReference>
<evidence type="ECO:0000313" key="2">
    <source>
        <dbReference type="Proteomes" id="UP000013307"/>
    </source>
</evidence>
<evidence type="ECO:0000313" key="1">
    <source>
        <dbReference type="EMBL" id="AGK61595.1"/>
    </source>
</evidence>
<name>N0BMV2_9EURY</name>
<dbReference type="SUPFAM" id="SSF143100">
    <property type="entry name" value="TTHA1013/TTHA0281-like"/>
    <property type="match status" value="1"/>
</dbReference>
<dbReference type="OrthoDB" id="121930at2157"/>
<dbReference type="Gene3D" id="3.30.160.250">
    <property type="match status" value="1"/>
</dbReference>
<dbReference type="HOGENOM" id="CLU_168720_1_0_2"/>
<keyword evidence="2" id="KW-1185">Reference proteome</keyword>
<dbReference type="InterPro" id="IPR049389">
    <property type="entry name" value="TTHA0281-like"/>
</dbReference>
<protein>
    <recommendedName>
        <fullName evidence="3">HicB-like antitoxin of toxin-antitoxin system domain-containing protein</fullName>
    </recommendedName>
</protein>
<dbReference type="KEGG" id="ast:Asulf_01619"/>
<dbReference type="EMBL" id="CP005290">
    <property type="protein sequence ID" value="AGK61595.1"/>
    <property type="molecule type" value="Genomic_DNA"/>
</dbReference>
<accession>N0BMV2</accession>
<proteinExistence type="predicted"/>
<gene>
    <name evidence="1" type="ORF">Asulf_01619</name>
</gene>
<evidence type="ECO:0008006" key="3">
    <source>
        <dbReference type="Google" id="ProtNLM"/>
    </source>
</evidence>
<dbReference type="STRING" id="387631.Asulf_01619"/>
<dbReference type="eggNOG" id="arCOG05207">
    <property type="taxonomic scope" value="Archaea"/>
</dbReference>
<dbReference type="AlphaFoldDB" id="N0BMV2"/>
<sequence>MLVGVGVIREYIEAAMKKARYEFLPESQVFYGEIPGLNGVYAYADSLEECKKELEEVLEEWILIRVSRSFQIPEVDGVKIVISKVA</sequence>
<organism evidence="1 2">
    <name type="scientific">Archaeoglobus sulfaticallidus PM70-1</name>
    <dbReference type="NCBI Taxonomy" id="387631"/>
    <lineage>
        <taxon>Archaea</taxon>
        <taxon>Methanobacteriati</taxon>
        <taxon>Methanobacteriota</taxon>
        <taxon>Archaeoglobi</taxon>
        <taxon>Archaeoglobales</taxon>
        <taxon>Archaeoglobaceae</taxon>
        <taxon>Archaeoglobus</taxon>
    </lineage>
</organism>
<dbReference type="Pfam" id="PF21748">
    <property type="entry name" value="UPF0150"/>
    <property type="match status" value="1"/>
</dbReference>
<reference evidence="1 2" key="1">
    <citation type="journal article" date="2013" name="Genome Announc.">
        <title>Complete Genome Sequence of the Thermophilic and Facultatively Chemolithoautotrophic Sulfate Reducer Archaeoglobus sulfaticallidus Strain PM70-1T.</title>
        <authorList>
            <person name="Stokke R."/>
            <person name="Hocking W.P."/>
            <person name="Steinsbu B.O."/>
            <person name="Steen I.H."/>
        </authorList>
    </citation>
    <scope>NUCLEOTIDE SEQUENCE [LARGE SCALE GENOMIC DNA]</scope>
    <source>
        <strain evidence="1">PM70-1</strain>
    </source>
</reference>